<dbReference type="EMBL" id="CP097511">
    <property type="protein sequence ID" value="URE47735.1"/>
    <property type="molecule type" value="Genomic_DNA"/>
</dbReference>
<evidence type="ECO:0000313" key="3">
    <source>
        <dbReference type="Proteomes" id="UP001055439"/>
    </source>
</evidence>
<feature type="compositionally biased region" description="Polar residues" evidence="1">
    <location>
        <begin position="7"/>
        <end position="22"/>
    </location>
</feature>
<proteinExistence type="predicted"/>
<dbReference type="AlphaFoldDB" id="A0A9E7LEH4"/>
<evidence type="ECO:0000256" key="1">
    <source>
        <dbReference type="SAM" id="MobiDB-lite"/>
    </source>
</evidence>
<name>A0A9E7LEH4_9LILI</name>
<reference evidence="2" key="1">
    <citation type="submission" date="2022-05" db="EMBL/GenBank/DDBJ databases">
        <title>The Musa troglodytarum L. genome provides insights into the mechanism of non-climacteric behaviour and enrichment of carotenoids.</title>
        <authorList>
            <person name="Wang J."/>
        </authorList>
    </citation>
    <scope>NUCLEOTIDE SEQUENCE</scope>
    <source>
        <tissue evidence="2">Leaf</tissue>
    </source>
</reference>
<protein>
    <submittedName>
        <fullName evidence="2">Uncharacterized protein</fullName>
    </submittedName>
</protein>
<dbReference type="OrthoDB" id="777275at2759"/>
<sequence length="46" mass="5000">MPLPQETEISTSTHIRNLSSAAPPSGCRFTAPTRHRRFSSGGGMDR</sequence>
<accession>A0A9E7LEH4</accession>
<evidence type="ECO:0000313" key="2">
    <source>
        <dbReference type="EMBL" id="URE47735.1"/>
    </source>
</evidence>
<keyword evidence="3" id="KW-1185">Reference proteome</keyword>
<organism evidence="2 3">
    <name type="scientific">Musa troglodytarum</name>
    <name type="common">fe'i banana</name>
    <dbReference type="NCBI Taxonomy" id="320322"/>
    <lineage>
        <taxon>Eukaryota</taxon>
        <taxon>Viridiplantae</taxon>
        <taxon>Streptophyta</taxon>
        <taxon>Embryophyta</taxon>
        <taxon>Tracheophyta</taxon>
        <taxon>Spermatophyta</taxon>
        <taxon>Magnoliopsida</taxon>
        <taxon>Liliopsida</taxon>
        <taxon>Zingiberales</taxon>
        <taxon>Musaceae</taxon>
        <taxon>Musa</taxon>
    </lineage>
</organism>
<gene>
    <name evidence="2" type="ORF">MUK42_15242</name>
</gene>
<dbReference type="Proteomes" id="UP001055439">
    <property type="component" value="Chromosome 9"/>
</dbReference>
<feature type="region of interest" description="Disordered" evidence="1">
    <location>
        <begin position="1"/>
        <end position="46"/>
    </location>
</feature>